<proteinExistence type="predicted"/>
<accession>A0AAE0YI20</accession>
<dbReference type="EMBL" id="JAWDGP010006115">
    <property type="protein sequence ID" value="KAK3746808.1"/>
    <property type="molecule type" value="Genomic_DNA"/>
</dbReference>
<reference evidence="1" key="1">
    <citation type="journal article" date="2023" name="G3 (Bethesda)">
        <title>A reference genome for the long-term kleptoplast-retaining sea slug Elysia crispata morphotype clarki.</title>
        <authorList>
            <person name="Eastman K.E."/>
            <person name="Pendleton A.L."/>
            <person name="Shaikh M.A."/>
            <person name="Suttiyut T."/>
            <person name="Ogas R."/>
            <person name="Tomko P."/>
            <person name="Gavelis G."/>
            <person name="Widhalm J.R."/>
            <person name="Wisecaver J.H."/>
        </authorList>
    </citation>
    <scope>NUCLEOTIDE SEQUENCE</scope>
    <source>
        <strain evidence="1">ECLA1</strain>
    </source>
</reference>
<evidence type="ECO:0000313" key="1">
    <source>
        <dbReference type="EMBL" id="KAK3746808.1"/>
    </source>
</evidence>
<dbReference type="Proteomes" id="UP001283361">
    <property type="component" value="Unassembled WGS sequence"/>
</dbReference>
<comment type="caution">
    <text evidence="1">The sequence shown here is derived from an EMBL/GenBank/DDBJ whole genome shotgun (WGS) entry which is preliminary data.</text>
</comment>
<evidence type="ECO:0000313" key="2">
    <source>
        <dbReference type="Proteomes" id="UP001283361"/>
    </source>
</evidence>
<sequence>MQVYSVEPWSKLSRKSSYHRADSGFIQKMGSRFKRVSLQSDLKLENHLVEDMTPDQCVQKKLTTNQHHSPNRRGEKHCVTRLETEQGRGGEQRNTVPVSPLLFMTGPSIIEHRDKRKRPRVFWSCITAGFVGPV</sequence>
<protein>
    <submittedName>
        <fullName evidence="1">Uncharacterized protein</fullName>
    </submittedName>
</protein>
<name>A0AAE0YI20_9GAST</name>
<gene>
    <name evidence="1" type="ORF">RRG08_031336</name>
</gene>
<dbReference type="AlphaFoldDB" id="A0AAE0YI20"/>
<organism evidence="1 2">
    <name type="scientific">Elysia crispata</name>
    <name type="common">lettuce slug</name>
    <dbReference type="NCBI Taxonomy" id="231223"/>
    <lineage>
        <taxon>Eukaryota</taxon>
        <taxon>Metazoa</taxon>
        <taxon>Spiralia</taxon>
        <taxon>Lophotrochozoa</taxon>
        <taxon>Mollusca</taxon>
        <taxon>Gastropoda</taxon>
        <taxon>Heterobranchia</taxon>
        <taxon>Euthyneura</taxon>
        <taxon>Panpulmonata</taxon>
        <taxon>Sacoglossa</taxon>
        <taxon>Placobranchoidea</taxon>
        <taxon>Plakobranchidae</taxon>
        <taxon>Elysia</taxon>
    </lineage>
</organism>
<keyword evidence="2" id="KW-1185">Reference proteome</keyword>